<dbReference type="InterPro" id="IPR000587">
    <property type="entry name" value="Creatinase_N"/>
</dbReference>
<dbReference type="SUPFAM" id="SSF55920">
    <property type="entry name" value="Creatinase/aminopeptidase"/>
    <property type="match status" value="1"/>
</dbReference>
<dbReference type="GO" id="GO:0004177">
    <property type="term" value="F:aminopeptidase activity"/>
    <property type="evidence" value="ECO:0007669"/>
    <property type="project" value="UniProtKB-KW"/>
</dbReference>
<evidence type="ECO:0000259" key="2">
    <source>
        <dbReference type="Pfam" id="PF01321"/>
    </source>
</evidence>
<dbReference type="InterPro" id="IPR050659">
    <property type="entry name" value="Peptidase_M24B"/>
</dbReference>
<dbReference type="RefSeq" id="WP_040104672.1">
    <property type="nucleotide sequence ID" value="NZ_JABEVU030000001.1"/>
</dbReference>
<feature type="domain" description="Creatinase N-terminal" evidence="2">
    <location>
        <begin position="5"/>
        <end position="124"/>
    </location>
</feature>
<dbReference type="OrthoDB" id="9806388at2"/>
<dbReference type="AlphaFoldDB" id="A0A0C2DPD0"/>
<dbReference type="SUPFAM" id="SSF53092">
    <property type="entry name" value="Creatinase/prolidase N-terminal domain"/>
    <property type="match status" value="1"/>
</dbReference>
<dbReference type="EMBL" id="JABEVU030000001">
    <property type="protein sequence ID" value="MDB0579035.1"/>
    <property type="molecule type" value="Genomic_DNA"/>
</dbReference>
<reference evidence="6" key="2">
    <citation type="submission" date="2020-04" db="EMBL/GenBank/DDBJ databases">
        <title>Genome analysis and biological profiling of marine Cellulosimicrobium funkei MOSEL-ME6.</title>
        <authorList>
            <person name="Tanveer F."/>
            <person name="Xie Y."/>
            <person name="Shinwari Z.K."/>
        </authorList>
    </citation>
    <scope>NUCLEOTIDE SEQUENCE [LARGE SCALE GENOMIC DNA]</scope>
    <source>
        <strain evidence="6">MOSEL-ME25</strain>
    </source>
</reference>
<comment type="caution">
    <text evidence="3">The sequence shown here is derived from an EMBL/GenBank/DDBJ whole genome shotgun (WGS) entry which is preliminary data.</text>
</comment>
<reference evidence="3 5" key="1">
    <citation type="submission" date="2015-01" db="EMBL/GenBank/DDBJ databases">
        <title>Genome sequences of high lactate-tolerant strain Salinicoccus roseus W12 with industrial interest.</title>
        <authorList>
            <person name="Wang H."/>
            <person name="Yu B."/>
        </authorList>
    </citation>
    <scope>NUCLEOTIDE SEQUENCE [LARGE SCALE GENOMIC DNA]</scope>
    <source>
        <strain evidence="3 5">W12</strain>
    </source>
</reference>
<sequence length="351" mass="38870">MIKFDKVRTLIDKNNLDAILVMSGYNRRYLTGFTGSSGAAIITKKGRFLISDFRYKAQAATQAEHFEFVLQDKGLLDFIMEFLEAKGLRTIGFEGQHVNYNTYAQLDAKFELVPLNNEIEKIRMYKTSDEVSLIRKACEIADETYEHILKFIKPGQSELEVRNELEHHMRKLGGEGSSFDIIVASGERGALPHGVASDKKIEAGEMVTLDFGAYYEGYASDITRSFGVGSVTEEMEKVHDIVLTSQLAALDGIRTGMTGREADAIARDIITEQGYGENFGHSLGHGFGLEVHEMPGLAKSSDMVLEKEMCVTVEPGIYIDGVGGVRIEDDCILTDGGLEKLSHSSKDLFII</sequence>
<evidence type="ECO:0000313" key="3">
    <source>
        <dbReference type="EMBL" id="KIH71898.1"/>
    </source>
</evidence>
<evidence type="ECO:0000259" key="1">
    <source>
        <dbReference type="Pfam" id="PF00557"/>
    </source>
</evidence>
<evidence type="ECO:0000313" key="4">
    <source>
        <dbReference type="EMBL" id="MDB0579035.1"/>
    </source>
</evidence>
<dbReference type="STRING" id="45670.SN16_00590"/>
<gene>
    <name evidence="4" type="ORF">F7P68_0000600</name>
    <name evidence="3" type="ORF">SN16_00590</name>
</gene>
<dbReference type="Gene3D" id="3.40.350.10">
    <property type="entry name" value="Creatinase/prolidase N-terminal domain"/>
    <property type="match status" value="1"/>
</dbReference>
<dbReference type="CDD" id="cd01092">
    <property type="entry name" value="APP-like"/>
    <property type="match status" value="1"/>
</dbReference>
<dbReference type="GeneID" id="77844037"/>
<keyword evidence="4" id="KW-0031">Aminopeptidase</keyword>
<dbReference type="EMBL" id="JXII01000001">
    <property type="protein sequence ID" value="KIH71898.1"/>
    <property type="molecule type" value="Genomic_DNA"/>
</dbReference>
<dbReference type="InterPro" id="IPR000994">
    <property type="entry name" value="Pept_M24"/>
</dbReference>
<keyword evidence="6" id="KW-1185">Reference proteome</keyword>
<dbReference type="InterPro" id="IPR029149">
    <property type="entry name" value="Creatin/AminoP/Spt16_N"/>
</dbReference>
<dbReference type="Gene3D" id="3.90.230.10">
    <property type="entry name" value="Creatinase/methionine aminopeptidase superfamily"/>
    <property type="match status" value="1"/>
</dbReference>
<name>A0A0C2DPD0_9STAP</name>
<dbReference type="Proteomes" id="UP000527860">
    <property type="component" value="Unassembled WGS sequence"/>
</dbReference>
<dbReference type="PANTHER" id="PTHR46112">
    <property type="entry name" value="AMINOPEPTIDASE"/>
    <property type="match status" value="1"/>
</dbReference>
<dbReference type="InterPro" id="IPR036005">
    <property type="entry name" value="Creatinase/aminopeptidase-like"/>
</dbReference>
<dbReference type="Pfam" id="PF01321">
    <property type="entry name" value="Creatinase_N"/>
    <property type="match status" value="1"/>
</dbReference>
<evidence type="ECO:0000313" key="6">
    <source>
        <dbReference type="Proteomes" id="UP000527860"/>
    </source>
</evidence>
<reference evidence="4 6" key="4">
    <citation type="submission" date="2022-12" db="EMBL/GenBank/DDBJ databases">
        <title>Genome analysis and biological profiling of marine Salinicoccus roseus MOSEL-ME25.</title>
        <authorList>
            <person name="Mirza F.T."/>
            <person name="Xie Y."/>
            <person name="Shinwari Z.K."/>
        </authorList>
    </citation>
    <scope>NUCLEOTIDE SEQUENCE [LARGE SCALE GENOMIC DNA]</scope>
    <source>
        <strain evidence="4 6">MOSEL-ME25</strain>
    </source>
</reference>
<feature type="domain" description="Peptidase M24" evidence="1">
    <location>
        <begin position="133"/>
        <end position="335"/>
    </location>
</feature>
<dbReference type="PANTHER" id="PTHR46112:SF3">
    <property type="entry name" value="AMINOPEPTIDASE YPDF"/>
    <property type="match status" value="1"/>
</dbReference>
<accession>A0A0C2DPD0</accession>
<reference evidence="4" key="3">
    <citation type="submission" date="2020-04" db="EMBL/GenBank/DDBJ databases">
        <authorList>
            <person name="Tanveer F."/>
            <person name="Xie Y."/>
            <person name="Shinwari Z.K."/>
        </authorList>
    </citation>
    <scope>NUCLEOTIDE SEQUENCE</scope>
    <source>
        <strain evidence="4">MOSEL-ME25</strain>
    </source>
</reference>
<proteinExistence type="predicted"/>
<dbReference type="Pfam" id="PF00557">
    <property type="entry name" value="Peptidase_M24"/>
    <property type="match status" value="1"/>
</dbReference>
<evidence type="ECO:0000313" key="5">
    <source>
        <dbReference type="Proteomes" id="UP000031546"/>
    </source>
</evidence>
<keyword evidence="4" id="KW-0645">Protease</keyword>
<organism evidence="3 5">
    <name type="scientific">Salinicoccus roseus</name>
    <dbReference type="NCBI Taxonomy" id="45670"/>
    <lineage>
        <taxon>Bacteria</taxon>
        <taxon>Bacillati</taxon>
        <taxon>Bacillota</taxon>
        <taxon>Bacilli</taxon>
        <taxon>Bacillales</taxon>
        <taxon>Staphylococcaceae</taxon>
        <taxon>Salinicoccus</taxon>
    </lineage>
</organism>
<keyword evidence="4" id="KW-0378">Hydrolase</keyword>
<protein>
    <submittedName>
        <fullName evidence="4">Aminopeptidase P family protein</fullName>
    </submittedName>
    <submittedName>
        <fullName evidence="3">Peptidase M24</fullName>
    </submittedName>
</protein>
<dbReference type="Proteomes" id="UP000031546">
    <property type="component" value="Unassembled WGS sequence"/>
</dbReference>